<comment type="caution">
    <text evidence="7">The sequence shown here is derived from an EMBL/GenBank/DDBJ whole genome shotgun (WGS) entry which is preliminary data.</text>
</comment>
<gene>
    <name evidence="7" type="ORF">D9758_007200</name>
</gene>
<keyword evidence="1" id="KW-0540">Nuclease</keyword>
<dbReference type="Pfam" id="PF09749">
    <property type="entry name" value="HVSL"/>
    <property type="match status" value="1"/>
</dbReference>
<dbReference type="EMBL" id="JAACJM010000069">
    <property type="protein sequence ID" value="KAF5351582.1"/>
    <property type="molecule type" value="Genomic_DNA"/>
</dbReference>
<proteinExistence type="predicted"/>
<evidence type="ECO:0000256" key="5">
    <source>
        <dbReference type="ARBA" id="ARBA00029543"/>
    </source>
</evidence>
<evidence type="ECO:0000313" key="8">
    <source>
        <dbReference type="Proteomes" id="UP000559256"/>
    </source>
</evidence>
<organism evidence="7 8">
    <name type="scientific">Tetrapyrgos nigripes</name>
    <dbReference type="NCBI Taxonomy" id="182062"/>
    <lineage>
        <taxon>Eukaryota</taxon>
        <taxon>Fungi</taxon>
        <taxon>Dikarya</taxon>
        <taxon>Basidiomycota</taxon>
        <taxon>Agaricomycotina</taxon>
        <taxon>Agaricomycetes</taxon>
        <taxon>Agaricomycetidae</taxon>
        <taxon>Agaricales</taxon>
        <taxon>Marasmiineae</taxon>
        <taxon>Marasmiaceae</taxon>
        <taxon>Tetrapyrgos</taxon>
    </lineage>
</organism>
<keyword evidence="4" id="KW-0539">Nucleus</keyword>
<dbReference type="OrthoDB" id="49151at2759"/>
<name>A0A8H5FWS7_9AGAR</name>
<evidence type="ECO:0000256" key="3">
    <source>
        <dbReference type="ARBA" id="ARBA00023239"/>
    </source>
</evidence>
<accession>A0A8H5FWS7</accession>
<evidence type="ECO:0000256" key="2">
    <source>
        <dbReference type="ARBA" id="ARBA00022801"/>
    </source>
</evidence>
<keyword evidence="8" id="KW-1185">Reference proteome</keyword>
<evidence type="ECO:0000256" key="6">
    <source>
        <dbReference type="ARBA" id="ARBA00030030"/>
    </source>
</evidence>
<dbReference type="GO" id="GO:0000175">
    <property type="term" value="F:3'-5'-RNA exonuclease activity"/>
    <property type="evidence" value="ECO:0007669"/>
    <property type="project" value="TreeGrafter"/>
</dbReference>
<sequence>MAVSIPKDNPALHQGRIRASPHVDGQWASHIYVAIKLSLRSGLYGLIKRASDRAREAVPTLRDIWDLRSSSSEAQENEPQNSLELHISLSKPVFLRAHQREEFKQAIRLLAQRDTAFKLSFTTFSVLVNDEKTRAFLALDVGAGHHELKALVEGISPTLKSFRQKDYYSDPKFHASIAWALLDPPNEPEAAKVSSPVIPASSDLTQFPTIPCIPEELVSQLNEEFMTELHSKSVGIHDVRKVNVKIGKEVSSWLLGS</sequence>
<reference evidence="7 8" key="1">
    <citation type="journal article" date="2020" name="ISME J.">
        <title>Uncovering the hidden diversity of litter-decomposition mechanisms in mushroom-forming fungi.</title>
        <authorList>
            <person name="Floudas D."/>
            <person name="Bentzer J."/>
            <person name="Ahren D."/>
            <person name="Johansson T."/>
            <person name="Persson P."/>
            <person name="Tunlid A."/>
        </authorList>
    </citation>
    <scope>NUCLEOTIDE SEQUENCE [LARGE SCALE GENOMIC DNA]</scope>
    <source>
        <strain evidence="7 8">CBS 291.85</strain>
    </source>
</reference>
<dbReference type="InterPro" id="IPR027521">
    <property type="entry name" value="Usb1"/>
</dbReference>
<dbReference type="GO" id="GO:0034477">
    <property type="term" value="P:U6 snRNA 3'-end processing"/>
    <property type="evidence" value="ECO:0007669"/>
    <property type="project" value="InterPro"/>
</dbReference>
<dbReference type="GO" id="GO:0016829">
    <property type="term" value="F:lyase activity"/>
    <property type="evidence" value="ECO:0007669"/>
    <property type="project" value="UniProtKB-KW"/>
</dbReference>
<dbReference type="PANTHER" id="PTHR13522">
    <property type="entry name" value="U6 SNRNA PHOSPHODIESTERASE 1"/>
    <property type="match status" value="1"/>
</dbReference>
<protein>
    <recommendedName>
        <fullName evidence="5">U6 snRNA phosphodiesterase 1</fullName>
    </recommendedName>
    <alternativeName>
        <fullName evidence="6">3'-5' RNA exonuclease USB1</fullName>
    </alternativeName>
</protein>
<dbReference type="PANTHER" id="PTHR13522:SF3">
    <property type="entry name" value="U6 SNRNA PHOSPHODIESTERASE 1"/>
    <property type="match status" value="1"/>
</dbReference>
<dbReference type="GO" id="GO:0005634">
    <property type="term" value="C:nucleus"/>
    <property type="evidence" value="ECO:0007669"/>
    <property type="project" value="TreeGrafter"/>
</dbReference>
<keyword evidence="2" id="KW-0378">Hydrolase</keyword>
<dbReference type="Proteomes" id="UP000559256">
    <property type="component" value="Unassembled WGS sequence"/>
</dbReference>
<evidence type="ECO:0000313" key="7">
    <source>
        <dbReference type="EMBL" id="KAF5351582.1"/>
    </source>
</evidence>
<dbReference type="Gene3D" id="3.90.1140.10">
    <property type="entry name" value="Cyclic phosphodiesterase"/>
    <property type="match status" value="1"/>
</dbReference>
<dbReference type="AlphaFoldDB" id="A0A8H5FWS7"/>
<evidence type="ECO:0000256" key="1">
    <source>
        <dbReference type="ARBA" id="ARBA00022722"/>
    </source>
</evidence>
<keyword evidence="3" id="KW-0456">Lyase</keyword>
<evidence type="ECO:0000256" key="4">
    <source>
        <dbReference type="ARBA" id="ARBA00023242"/>
    </source>
</evidence>